<evidence type="ECO:0000256" key="7">
    <source>
        <dbReference type="ARBA" id="ARBA00023242"/>
    </source>
</evidence>
<evidence type="ECO:0000256" key="4">
    <source>
        <dbReference type="ARBA" id="ARBA00022691"/>
    </source>
</evidence>
<reference evidence="10" key="1">
    <citation type="submission" date="2022-08" db="EMBL/GenBank/DDBJ databases">
        <authorList>
            <person name="Gutierrez-Valencia J."/>
        </authorList>
    </citation>
    <scope>NUCLEOTIDE SEQUENCE</scope>
</reference>
<feature type="compositionally biased region" description="Basic residues" evidence="8">
    <location>
        <begin position="310"/>
        <end position="322"/>
    </location>
</feature>
<dbReference type="EMBL" id="CAMGYJ010000011">
    <property type="protein sequence ID" value="CAI0626107.1"/>
    <property type="molecule type" value="Genomic_DNA"/>
</dbReference>
<evidence type="ECO:0000313" key="10">
    <source>
        <dbReference type="EMBL" id="CAI0626107.1"/>
    </source>
</evidence>
<keyword evidence="4" id="KW-0949">S-adenosyl-L-methionine</keyword>
<dbReference type="GO" id="GO:0008168">
    <property type="term" value="F:methyltransferase activity"/>
    <property type="evidence" value="ECO:0007669"/>
    <property type="project" value="UniProtKB-KW"/>
</dbReference>
<dbReference type="Proteomes" id="UP001154282">
    <property type="component" value="Unassembled WGS sequence"/>
</dbReference>
<feature type="compositionally biased region" description="Polar residues" evidence="8">
    <location>
        <begin position="271"/>
        <end position="283"/>
    </location>
</feature>
<feature type="region of interest" description="Disordered" evidence="8">
    <location>
        <begin position="94"/>
        <end position="126"/>
    </location>
</feature>
<dbReference type="PROSITE" id="PS51680">
    <property type="entry name" value="SAM_MT_DRM"/>
    <property type="match status" value="1"/>
</dbReference>
<dbReference type="InterPro" id="IPR050390">
    <property type="entry name" value="C5-Methyltransferase"/>
</dbReference>
<dbReference type="GO" id="GO:0005634">
    <property type="term" value="C:nucleus"/>
    <property type="evidence" value="ECO:0007669"/>
    <property type="project" value="UniProtKB-SubCell"/>
</dbReference>
<evidence type="ECO:0000256" key="3">
    <source>
        <dbReference type="ARBA" id="ARBA00022679"/>
    </source>
</evidence>
<dbReference type="SUPFAM" id="SSF53335">
    <property type="entry name" value="S-adenosyl-L-methionine-dependent methyltransferases"/>
    <property type="match status" value="1"/>
</dbReference>
<dbReference type="InterPro" id="IPR030380">
    <property type="entry name" value="SAM_MeTfrase_DRM"/>
</dbReference>
<protein>
    <recommendedName>
        <fullName evidence="9">SAM-dependent MTase DRM-type domain-containing protein</fullName>
    </recommendedName>
</protein>
<keyword evidence="7" id="KW-0539">Nucleus</keyword>
<gene>
    <name evidence="10" type="ORF">LITE_LOCUS50716</name>
</gene>
<dbReference type="GO" id="GO:0003677">
    <property type="term" value="F:DNA binding"/>
    <property type="evidence" value="ECO:0007669"/>
    <property type="project" value="UniProtKB-KW"/>
</dbReference>
<keyword evidence="6" id="KW-0238">DNA-binding</keyword>
<keyword evidence="2" id="KW-0489">Methyltransferase</keyword>
<dbReference type="PANTHER" id="PTHR23068:SF11">
    <property type="entry name" value="INACTIVE DNA (CYTOSINE-5)-METHYLTRANSFERASE DRM3-RELATED"/>
    <property type="match status" value="1"/>
</dbReference>
<dbReference type="AlphaFoldDB" id="A0AAV0S2Y6"/>
<keyword evidence="3" id="KW-0808">Transferase</keyword>
<comment type="subcellular location">
    <subcellularLocation>
        <location evidence="1">Nucleus</location>
    </subcellularLocation>
</comment>
<proteinExistence type="predicted"/>
<accession>A0AAV0S2Y6</accession>
<evidence type="ECO:0000256" key="6">
    <source>
        <dbReference type="ARBA" id="ARBA00023125"/>
    </source>
</evidence>
<evidence type="ECO:0000313" key="11">
    <source>
        <dbReference type="Proteomes" id="UP001154282"/>
    </source>
</evidence>
<comment type="caution">
    <text evidence="10">The sequence shown here is derived from an EMBL/GenBank/DDBJ whole genome shotgun (WGS) entry which is preliminary data.</text>
</comment>
<organism evidence="10 11">
    <name type="scientific">Linum tenue</name>
    <dbReference type="NCBI Taxonomy" id="586396"/>
    <lineage>
        <taxon>Eukaryota</taxon>
        <taxon>Viridiplantae</taxon>
        <taxon>Streptophyta</taxon>
        <taxon>Embryophyta</taxon>
        <taxon>Tracheophyta</taxon>
        <taxon>Spermatophyta</taxon>
        <taxon>Magnoliopsida</taxon>
        <taxon>eudicotyledons</taxon>
        <taxon>Gunneridae</taxon>
        <taxon>Pentapetalae</taxon>
        <taxon>rosids</taxon>
        <taxon>fabids</taxon>
        <taxon>Malpighiales</taxon>
        <taxon>Linaceae</taxon>
        <taxon>Linum</taxon>
    </lineage>
</organism>
<keyword evidence="11" id="KW-1185">Reference proteome</keyword>
<feature type="region of interest" description="Disordered" evidence="8">
    <location>
        <begin position="1"/>
        <end position="20"/>
    </location>
</feature>
<dbReference type="InterPro" id="IPR029063">
    <property type="entry name" value="SAM-dependent_MTases_sf"/>
</dbReference>
<feature type="domain" description="SAM-dependent MTase DRM-type" evidence="9">
    <location>
        <begin position="384"/>
        <end position="717"/>
    </location>
</feature>
<keyword evidence="5" id="KW-0677">Repeat</keyword>
<name>A0AAV0S2Y6_9ROSI</name>
<feature type="region of interest" description="Disordered" evidence="8">
    <location>
        <begin position="271"/>
        <end position="338"/>
    </location>
</feature>
<evidence type="ECO:0000256" key="5">
    <source>
        <dbReference type="ARBA" id="ARBA00022737"/>
    </source>
</evidence>
<evidence type="ECO:0000256" key="1">
    <source>
        <dbReference type="ARBA" id="ARBA00004123"/>
    </source>
</evidence>
<evidence type="ECO:0000259" key="9">
    <source>
        <dbReference type="PROSITE" id="PS51680"/>
    </source>
</evidence>
<feature type="compositionally biased region" description="Polar residues" evidence="8">
    <location>
        <begin position="1"/>
        <end position="12"/>
    </location>
</feature>
<dbReference type="Gene3D" id="3.40.50.150">
    <property type="entry name" value="Vaccinia Virus protein VP39"/>
    <property type="match status" value="1"/>
</dbReference>
<evidence type="ECO:0000256" key="2">
    <source>
        <dbReference type="ARBA" id="ARBA00022603"/>
    </source>
</evidence>
<evidence type="ECO:0000256" key="8">
    <source>
        <dbReference type="SAM" id="MobiDB-lite"/>
    </source>
</evidence>
<dbReference type="GO" id="GO:0032259">
    <property type="term" value="P:methylation"/>
    <property type="evidence" value="ECO:0007669"/>
    <property type="project" value="UniProtKB-KW"/>
</dbReference>
<sequence length="720" mass="81032">MGKPSNYSNAGSSWDPEMDELDELKPEVLDFIFPSDAVYSQIGDNSASSSGSHVRSFLTGMGFSPFLVDKVIQENGEDNVDLLLEILVENSDAQKARNQSSDSLDSLLGDKEEEGPSALPPMLQPKEEPDIFNEVVDERRQTLLKMNFSATEVDFAIDKLGDNASIDELVDFISAVQVAEHADEGTNGMPQNLLPEKKVDNDENLYGTMEKTLQLLGMGFTENDVSLAIERIGSEVPVLELANCICAAQAGEVYVPQSQFSYLLQQSSRGRGTNSTEFFTQTDYGPGDPLTDNLKMEAEYLSQEESSQSRNKKREAARKGKRPRQEPPSELSHLQFTPGTSTVDEYEAKLKPEFIDDFLSAYLVPEWTEEERVIDLTPSSYQTASRKPLSQVLSKPPYFFYGNVANLPMSSWAKMSEFLDGAEPEFVNTQLFSALTRREGYLHNLPTENRFHILPKPPMSIQDSIPQSKQWWPAWDTRRQLNSVNCDVVGVPQLCDRLGQMLRECRGKPTAEQKQELLHYCQRLNLVWVGPNRVAPIEPDYLEIMLGYPLNHTEDSGVSLADRLQSLKYSFQIDALGYHLSSLKSLLPQGITMLSLSTGIGGAEVALHRLGVQLKNLVSVESSEEKRKMLRRWWSNSAQTGELVQINDIQRLTSNKLEELVSKYGCFDFVICQDPFIQHRKPKMAAAASNVPPMFDFSGFYEFVRVVQRVRNLTEEHSRR</sequence>
<dbReference type="PANTHER" id="PTHR23068">
    <property type="entry name" value="DNA CYTOSINE-5- -METHYLTRANSFERASE 3-RELATED"/>
    <property type="match status" value="1"/>
</dbReference>